<gene>
    <name evidence="1" type="primary">ddl</name>
    <name evidence="1" type="ORF">SO694_00001438</name>
</gene>
<dbReference type="InterPro" id="IPR016185">
    <property type="entry name" value="PreATP-grasp_dom_sf"/>
</dbReference>
<protein>
    <submittedName>
        <fullName evidence="1">D-alanine-D-alanine ligase</fullName>
    </submittedName>
</protein>
<dbReference type="PROSITE" id="PS50975">
    <property type="entry name" value="ATP_GRASP"/>
    <property type="match status" value="1"/>
</dbReference>
<dbReference type="Proteomes" id="UP001363151">
    <property type="component" value="Unassembled WGS sequence"/>
</dbReference>
<dbReference type="PANTHER" id="PTHR23132">
    <property type="entry name" value="D-ALANINE--D-ALANINE LIGASE"/>
    <property type="match status" value="1"/>
</dbReference>
<dbReference type="GO" id="GO:0046872">
    <property type="term" value="F:metal ion binding"/>
    <property type="evidence" value="ECO:0007669"/>
    <property type="project" value="InterPro"/>
</dbReference>
<dbReference type="PANTHER" id="PTHR23132:SF23">
    <property type="entry name" value="D-ALANINE--D-ALANINE LIGASE B"/>
    <property type="match status" value="1"/>
</dbReference>
<dbReference type="KEGG" id="aaf:AURANDRAFT_24617"/>
<dbReference type="Gene3D" id="3.40.50.20">
    <property type="match status" value="1"/>
</dbReference>
<keyword evidence="2" id="KW-1185">Reference proteome</keyword>
<dbReference type="SUPFAM" id="SSF56059">
    <property type="entry name" value="Glutathione synthetase ATP-binding domain-like"/>
    <property type="match status" value="1"/>
</dbReference>
<dbReference type="InterPro" id="IPR011761">
    <property type="entry name" value="ATP-grasp"/>
</dbReference>
<dbReference type="PROSITE" id="PS00843">
    <property type="entry name" value="DALA_DALA_LIGASE_1"/>
    <property type="match status" value="1"/>
</dbReference>
<organism evidence="1 2">
    <name type="scientific">Aureococcus anophagefferens</name>
    <name type="common">Harmful bloom alga</name>
    <dbReference type="NCBI Taxonomy" id="44056"/>
    <lineage>
        <taxon>Eukaryota</taxon>
        <taxon>Sar</taxon>
        <taxon>Stramenopiles</taxon>
        <taxon>Ochrophyta</taxon>
        <taxon>Pelagophyceae</taxon>
        <taxon>Pelagomonadales</taxon>
        <taxon>Pelagomonadaceae</taxon>
        <taxon>Aureococcus</taxon>
    </lineage>
</organism>
<dbReference type="GO" id="GO:0008360">
    <property type="term" value="P:regulation of cell shape"/>
    <property type="evidence" value="ECO:0007669"/>
    <property type="project" value="UniProtKB-KW"/>
</dbReference>
<dbReference type="Pfam" id="PF07478">
    <property type="entry name" value="Dala_Dala_lig_C"/>
    <property type="match status" value="1"/>
</dbReference>
<evidence type="ECO:0000313" key="2">
    <source>
        <dbReference type="Proteomes" id="UP001363151"/>
    </source>
</evidence>
<proteinExistence type="predicted"/>
<dbReference type="InterPro" id="IPR011095">
    <property type="entry name" value="Dala_Dala_lig_C"/>
</dbReference>
<dbReference type="InterPro" id="IPR013815">
    <property type="entry name" value="ATP_grasp_subdomain_1"/>
</dbReference>
<dbReference type="Gene3D" id="3.30.1490.20">
    <property type="entry name" value="ATP-grasp fold, A domain"/>
    <property type="match status" value="1"/>
</dbReference>
<dbReference type="InterPro" id="IPR000291">
    <property type="entry name" value="D-Ala_lig_Van_CS"/>
</dbReference>
<dbReference type="GO" id="GO:0005737">
    <property type="term" value="C:cytoplasm"/>
    <property type="evidence" value="ECO:0007669"/>
    <property type="project" value="UniProtKB-SubCell"/>
</dbReference>
<keyword evidence="1" id="KW-0436">Ligase</keyword>
<dbReference type="InterPro" id="IPR011127">
    <property type="entry name" value="Dala_Dala_lig_N"/>
</dbReference>
<evidence type="ECO:0000313" key="1">
    <source>
        <dbReference type="EMBL" id="KAK7253337.1"/>
    </source>
</evidence>
<dbReference type="Pfam" id="PF01820">
    <property type="entry name" value="Dala_Dala_lig_N"/>
    <property type="match status" value="1"/>
</dbReference>
<dbReference type="GO" id="GO:0005524">
    <property type="term" value="F:ATP binding"/>
    <property type="evidence" value="ECO:0007669"/>
    <property type="project" value="UniProtKB-UniRule"/>
</dbReference>
<dbReference type="SUPFAM" id="SSF52440">
    <property type="entry name" value="PreATP-grasp domain"/>
    <property type="match status" value="1"/>
</dbReference>
<reference evidence="1 2" key="1">
    <citation type="submission" date="2024-03" db="EMBL/GenBank/DDBJ databases">
        <title>Aureococcus anophagefferens CCMP1851 and Kratosvirus quantuckense: Draft genome of a second virus-susceptible host strain in the model system.</title>
        <authorList>
            <person name="Chase E."/>
            <person name="Truchon A.R."/>
            <person name="Schepens W."/>
            <person name="Wilhelm S.W."/>
        </authorList>
    </citation>
    <scope>NUCLEOTIDE SEQUENCE [LARGE SCALE GENOMIC DNA]</scope>
    <source>
        <strain evidence="1 2">CCMP1851</strain>
    </source>
</reference>
<dbReference type="GO" id="GO:0008716">
    <property type="term" value="F:D-alanine-D-alanine ligase activity"/>
    <property type="evidence" value="ECO:0007669"/>
    <property type="project" value="InterPro"/>
</dbReference>
<name>A0ABR1GBK0_AURAN</name>
<dbReference type="GO" id="GO:0071555">
    <property type="term" value="P:cell wall organization"/>
    <property type="evidence" value="ECO:0007669"/>
    <property type="project" value="UniProtKB-KW"/>
</dbReference>
<accession>A0ABR1GBK0</accession>
<dbReference type="Gene3D" id="3.30.470.20">
    <property type="entry name" value="ATP-grasp fold, B domain"/>
    <property type="match status" value="1"/>
</dbReference>
<sequence length="317" mass="33694">MAALEFLGKSIAVLCGGTSAERDLSLKGGADVAEALRARGYRVTIVDLTPALDLVAALRRVDVVFVCLHGPLGEDGSVQGFLEVLKIPYTFSGVVTQSVCVDKVRTKRYLRGCEPVRLIPDQLLADGAPLRVPPPCMVKDPQSGSSRGVWKCDTADEVRAAAAQCAGPRCLVEQFISGVDLVVCVNDGEALPAMEFKTDKDWQDLASKNDLWGWAGADGSDGARAAIEKICPATLPAAVVDEARDTALAIYDFLEVEGAMNFEFRVTVDGAAVYFVEVSSVPAMTRASVHACCAEAAGLSFEDVAERILLTARLKLA</sequence>
<dbReference type="EMBL" id="JBBJCI010000035">
    <property type="protein sequence ID" value="KAK7253337.1"/>
    <property type="molecule type" value="Genomic_DNA"/>
</dbReference>
<comment type="caution">
    <text evidence="1">The sequence shown here is derived from an EMBL/GenBank/DDBJ whole genome shotgun (WGS) entry which is preliminary data.</text>
</comment>